<reference evidence="3" key="1">
    <citation type="journal article" date="2019" name="Int. J. Syst. Evol. Microbiol.">
        <title>The Global Catalogue of Microorganisms (GCM) 10K type strain sequencing project: providing services to taxonomists for standard genome sequencing and annotation.</title>
        <authorList>
            <consortium name="The Broad Institute Genomics Platform"/>
            <consortium name="The Broad Institute Genome Sequencing Center for Infectious Disease"/>
            <person name="Wu L."/>
            <person name="Ma J."/>
        </authorList>
    </citation>
    <scope>NUCLEOTIDE SEQUENCE [LARGE SCALE GENOMIC DNA]</scope>
    <source>
        <strain evidence="3">JCM 13006</strain>
    </source>
</reference>
<dbReference type="Proteomes" id="UP001501752">
    <property type="component" value="Unassembled WGS sequence"/>
</dbReference>
<dbReference type="EMBL" id="BAABIS010000001">
    <property type="protein sequence ID" value="GAA4867620.1"/>
    <property type="molecule type" value="Genomic_DNA"/>
</dbReference>
<sequence length="84" mass="8678">MQAVARTARQVVETRAADARRRLFLAIWGLSWEYGGRRHGPSARVRGTGAWCGGAGGASVGSVGGEERVPGGGEGALERAVQDG</sequence>
<evidence type="ECO:0000313" key="3">
    <source>
        <dbReference type="Proteomes" id="UP001501752"/>
    </source>
</evidence>
<proteinExistence type="predicted"/>
<keyword evidence="3" id="KW-1185">Reference proteome</keyword>
<name>A0ABP9E8Y1_9ACTN</name>
<comment type="caution">
    <text evidence="2">The sequence shown here is derived from an EMBL/GenBank/DDBJ whole genome shotgun (WGS) entry which is preliminary data.</text>
</comment>
<evidence type="ECO:0000256" key="1">
    <source>
        <dbReference type="SAM" id="MobiDB-lite"/>
    </source>
</evidence>
<gene>
    <name evidence="2" type="ORF">GCM10023235_52740</name>
</gene>
<evidence type="ECO:0000313" key="2">
    <source>
        <dbReference type="EMBL" id="GAA4867620.1"/>
    </source>
</evidence>
<feature type="compositionally biased region" description="Gly residues" evidence="1">
    <location>
        <begin position="61"/>
        <end position="75"/>
    </location>
</feature>
<feature type="region of interest" description="Disordered" evidence="1">
    <location>
        <begin position="61"/>
        <end position="84"/>
    </location>
</feature>
<protein>
    <submittedName>
        <fullName evidence="2">Uncharacterized protein</fullName>
    </submittedName>
</protein>
<organism evidence="2 3">
    <name type="scientific">Kitasatospora terrestris</name>
    <dbReference type="NCBI Taxonomy" id="258051"/>
    <lineage>
        <taxon>Bacteria</taxon>
        <taxon>Bacillati</taxon>
        <taxon>Actinomycetota</taxon>
        <taxon>Actinomycetes</taxon>
        <taxon>Kitasatosporales</taxon>
        <taxon>Streptomycetaceae</taxon>
        <taxon>Kitasatospora</taxon>
    </lineage>
</organism>
<accession>A0ABP9E8Y1</accession>